<evidence type="ECO:0000313" key="2">
    <source>
        <dbReference type="EMBL" id="MBP2049966.1"/>
    </source>
</evidence>
<feature type="compositionally biased region" description="Basic and acidic residues" evidence="1">
    <location>
        <begin position="20"/>
        <end position="32"/>
    </location>
</feature>
<evidence type="ECO:0000256" key="1">
    <source>
        <dbReference type="SAM" id="MobiDB-lite"/>
    </source>
</evidence>
<sequence length="32" mass="3513">MCPPLQPPYAGHTLDDGTDEWSRPGSDRADRA</sequence>
<feature type="region of interest" description="Disordered" evidence="1">
    <location>
        <begin position="1"/>
        <end position="32"/>
    </location>
</feature>
<organism evidence="2 3">
    <name type="scientific">Streptomyces griseochromogenes</name>
    <dbReference type="NCBI Taxonomy" id="68214"/>
    <lineage>
        <taxon>Bacteria</taxon>
        <taxon>Bacillati</taxon>
        <taxon>Actinomycetota</taxon>
        <taxon>Actinomycetes</taxon>
        <taxon>Kitasatosporales</taxon>
        <taxon>Streptomycetaceae</taxon>
        <taxon>Streptomyces</taxon>
    </lineage>
</organism>
<keyword evidence="3" id="KW-1185">Reference proteome</keyword>
<name>A0ABS4LS30_9ACTN</name>
<comment type="caution">
    <text evidence="2">The sequence shown here is derived from an EMBL/GenBank/DDBJ whole genome shotgun (WGS) entry which is preliminary data.</text>
</comment>
<protein>
    <submittedName>
        <fullName evidence="2">Uncharacterized protein</fullName>
    </submittedName>
</protein>
<proteinExistence type="predicted"/>
<dbReference type="Proteomes" id="UP001519309">
    <property type="component" value="Unassembled WGS sequence"/>
</dbReference>
<evidence type="ECO:0000313" key="3">
    <source>
        <dbReference type="Proteomes" id="UP001519309"/>
    </source>
</evidence>
<gene>
    <name evidence="2" type="ORF">J2Z21_002902</name>
</gene>
<reference evidence="2 3" key="1">
    <citation type="submission" date="2021-03" db="EMBL/GenBank/DDBJ databases">
        <title>Genomic Encyclopedia of Type Strains, Phase IV (KMG-IV): sequencing the most valuable type-strain genomes for metagenomic binning, comparative biology and taxonomic classification.</title>
        <authorList>
            <person name="Goeker M."/>
        </authorList>
    </citation>
    <scope>NUCLEOTIDE SEQUENCE [LARGE SCALE GENOMIC DNA]</scope>
    <source>
        <strain evidence="2 3">DSM 40499</strain>
    </source>
</reference>
<dbReference type="EMBL" id="JAGGLP010000005">
    <property type="protein sequence ID" value="MBP2049966.1"/>
    <property type="molecule type" value="Genomic_DNA"/>
</dbReference>
<accession>A0ABS4LS30</accession>